<evidence type="ECO:0000256" key="1">
    <source>
        <dbReference type="SAM" id="MobiDB-lite"/>
    </source>
</evidence>
<comment type="caution">
    <text evidence="2">The sequence shown here is derived from an EMBL/GenBank/DDBJ whole genome shotgun (WGS) entry which is preliminary data.</text>
</comment>
<reference evidence="2 3" key="1">
    <citation type="journal article" date="2017" name="Curr. Biol.">
        <title>Genome architecture and evolution of a unichromosomal asexual nematode.</title>
        <authorList>
            <person name="Fradin H."/>
            <person name="Zegar C."/>
            <person name="Gutwein M."/>
            <person name="Lucas J."/>
            <person name="Kovtun M."/>
            <person name="Corcoran D."/>
            <person name="Baugh L.R."/>
            <person name="Kiontke K."/>
            <person name="Gunsalus K."/>
            <person name="Fitch D.H."/>
            <person name="Piano F."/>
        </authorList>
    </citation>
    <scope>NUCLEOTIDE SEQUENCE [LARGE SCALE GENOMIC DNA]</scope>
    <source>
        <strain evidence="2">PF1309</strain>
    </source>
</reference>
<dbReference type="Proteomes" id="UP000218231">
    <property type="component" value="Unassembled WGS sequence"/>
</dbReference>
<accession>A0A2A2KGX6</accession>
<feature type="region of interest" description="Disordered" evidence="1">
    <location>
        <begin position="311"/>
        <end position="335"/>
    </location>
</feature>
<dbReference type="AlphaFoldDB" id="A0A2A2KGX6"/>
<feature type="region of interest" description="Disordered" evidence="1">
    <location>
        <begin position="242"/>
        <end position="280"/>
    </location>
</feature>
<dbReference type="EMBL" id="LIAE01008648">
    <property type="protein sequence ID" value="PAV73138.1"/>
    <property type="molecule type" value="Genomic_DNA"/>
</dbReference>
<organism evidence="2 3">
    <name type="scientific">Diploscapter pachys</name>
    <dbReference type="NCBI Taxonomy" id="2018661"/>
    <lineage>
        <taxon>Eukaryota</taxon>
        <taxon>Metazoa</taxon>
        <taxon>Ecdysozoa</taxon>
        <taxon>Nematoda</taxon>
        <taxon>Chromadorea</taxon>
        <taxon>Rhabditida</taxon>
        <taxon>Rhabditina</taxon>
        <taxon>Rhabditomorpha</taxon>
        <taxon>Rhabditoidea</taxon>
        <taxon>Rhabditidae</taxon>
        <taxon>Diploscapter</taxon>
    </lineage>
</organism>
<gene>
    <name evidence="2" type="ORF">WR25_27075</name>
</gene>
<proteinExistence type="predicted"/>
<sequence>MYLLVIVEVAIHIPRGAFRRSAPDDALGILRLAARGPGLDAQAPAAQGAGGVAAAVELDIAVQAQVDEIGRDFLDIRPFAGAVGDHQRDLVLAQQVDEGVAEEARMADLHGMAQARIAADGATTVVLQAFCGLPGTGARGLTVAGQQGEKIADALSVELHVRGKLPEERPQLVTQQQWPRGKEVGQRLVDVAQPSHMGDVARRLHRKDEAFRCFIAPLSVALGAGMTSGRWRKTRNFACHPALHHRGKQPMEATPMNSETEPGDVQAPPAPTEADDEEPEIDELLRTTQRAHKALLDLEDMGPAELHALRKQYQQLGEHDQAAPGNDAPAKDTLD</sequence>
<evidence type="ECO:0000313" key="2">
    <source>
        <dbReference type="EMBL" id="PAV73138.1"/>
    </source>
</evidence>
<name>A0A2A2KGX6_9BILA</name>
<keyword evidence="3" id="KW-1185">Reference proteome</keyword>
<protein>
    <submittedName>
        <fullName evidence="2">Uncharacterized protein</fullName>
    </submittedName>
</protein>
<evidence type="ECO:0000313" key="3">
    <source>
        <dbReference type="Proteomes" id="UP000218231"/>
    </source>
</evidence>